<dbReference type="PANTHER" id="PTHR46847">
    <property type="entry name" value="D-ALLOSE-BINDING PERIPLASMIC PROTEIN-RELATED"/>
    <property type="match status" value="1"/>
</dbReference>
<dbReference type="InterPro" id="IPR025997">
    <property type="entry name" value="SBP_2_dom"/>
</dbReference>
<dbReference type="Gene3D" id="3.40.50.2300">
    <property type="match status" value="2"/>
</dbReference>
<dbReference type="KEGG" id="adin:H7849_00700"/>
<evidence type="ECO:0000256" key="3">
    <source>
        <dbReference type="ARBA" id="ARBA00022729"/>
    </source>
</evidence>
<dbReference type="SUPFAM" id="SSF53822">
    <property type="entry name" value="Periplasmic binding protein-like I"/>
    <property type="match status" value="1"/>
</dbReference>
<dbReference type="PROSITE" id="PS51257">
    <property type="entry name" value="PROKAR_LIPOPROTEIN"/>
    <property type="match status" value="1"/>
</dbReference>
<gene>
    <name evidence="5" type="ORF">H7849_00700</name>
</gene>
<evidence type="ECO:0000256" key="2">
    <source>
        <dbReference type="ARBA" id="ARBA00007639"/>
    </source>
</evidence>
<dbReference type="Proteomes" id="UP000515312">
    <property type="component" value="Chromosome"/>
</dbReference>
<feature type="domain" description="Periplasmic binding protein" evidence="4">
    <location>
        <begin position="42"/>
        <end position="296"/>
    </location>
</feature>
<dbReference type="GO" id="GO:0030246">
    <property type="term" value="F:carbohydrate binding"/>
    <property type="evidence" value="ECO:0007669"/>
    <property type="project" value="UniProtKB-ARBA"/>
</dbReference>
<proteinExistence type="inferred from homology"/>
<keyword evidence="3" id="KW-0732">Signal</keyword>
<organism evidence="5 6">
    <name type="scientific">Alloacidobacterium dinghuense</name>
    <dbReference type="NCBI Taxonomy" id="2763107"/>
    <lineage>
        <taxon>Bacteria</taxon>
        <taxon>Pseudomonadati</taxon>
        <taxon>Acidobacteriota</taxon>
        <taxon>Terriglobia</taxon>
        <taxon>Terriglobales</taxon>
        <taxon>Acidobacteriaceae</taxon>
        <taxon>Alloacidobacterium</taxon>
    </lineage>
</organism>
<dbReference type="Pfam" id="PF13407">
    <property type="entry name" value="Peripla_BP_4"/>
    <property type="match status" value="1"/>
</dbReference>
<dbReference type="InterPro" id="IPR028082">
    <property type="entry name" value="Peripla_BP_I"/>
</dbReference>
<dbReference type="PANTHER" id="PTHR46847:SF1">
    <property type="entry name" value="D-ALLOSE-BINDING PERIPLASMIC PROTEIN-RELATED"/>
    <property type="match status" value="1"/>
</dbReference>
<reference evidence="5 6" key="1">
    <citation type="submission" date="2020-08" db="EMBL/GenBank/DDBJ databases">
        <title>Edaphobacter telluris sp. nov. and Acidobacterium dinghuensis sp. nov., two acidobacteria isolated from forest soil.</title>
        <authorList>
            <person name="Fu J."/>
            <person name="Qiu L."/>
        </authorList>
    </citation>
    <scope>NUCLEOTIDE SEQUENCE [LARGE SCALE GENOMIC DNA]</scope>
    <source>
        <strain evidence="5">4Y35</strain>
    </source>
</reference>
<comment type="similarity">
    <text evidence="2">Belongs to the bacterial solute-binding protein 2 family.</text>
</comment>
<name>A0A7G8BJ61_9BACT</name>
<evidence type="ECO:0000313" key="6">
    <source>
        <dbReference type="Proteomes" id="UP000515312"/>
    </source>
</evidence>
<keyword evidence="6" id="KW-1185">Reference proteome</keyword>
<comment type="subcellular location">
    <subcellularLocation>
        <location evidence="1">Cell envelope</location>
    </subcellularLocation>
</comment>
<dbReference type="AlphaFoldDB" id="A0A7G8BJ61"/>
<evidence type="ECO:0000256" key="1">
    <source>
        <dbReference type="ARBA" id="ARBA00004196"/>
    </source>
</evidence>
<dbReference type="EMBL" id="CP060394">
    <property type="protein sequence ID" value="QNI32581.1"/>
    <property type="molecule type" value="Genomic_DNA"/>
</dbReference>
<accession>A0A7G8BJ61</accession>
<dbReference type="RefSeq" id="WP_186743535.1">
    <property type="nucleotide sequence ID" value="NZ_CP060394.1"/>
</dbReference>
<evidence type="ECO:0000313" key="5">
    <source>
        <dbReference type="EMBL" id="QNI32581.1"/>
    </source>
</evidence>
<evidence type="ECO:0000259" key="4">
    <source>
        <dbReference type="Pfam" id="PF13407"/>
    </source>
</evidence>
<sequence>MRIANNRDGCAQIGPVERSRISAILLALILLSGCGKSAAPRIAVIPRTTGTMMWEPEHGGALAAALSSGTHVYWNAPTREDDIHGQIAIVDRVAEGGYQGLILAPDHALALVTPVRRAISRGLRTVIIGSPLAIPPGGRLWYVLNDEDAGGRIAAQRVASILHGEGSIAIVGIDPDISGIMDRARSMEQYLAEHYPRIRIVANKIGSFNVPHEQQVAEETLKDNPDLDAVISLNATSTRGVLSTIRSNPSIRTRVIAFDPDSPAFDSPNLDSLILQDTRKMGAEAVRTIVADLQGQSMPTTMRLEPVLVTRENVSSEEVHQLTSMDWRPAPMRWKWSVHP</sequence>
<dbReference type="GO" id="GO:0030313">
    <property type="term" value="C:cell envelope"/>
    <property type="evidence" value="ECO:0007669"/>
    <property type="project" value="UniProtKB-SubCell"/>
</dbReference>
<protein>
    <submittedName>
        <fullName evidence="5">Substrate-binding domain-containing protein</fullName>
    </submittedName>
</protein>